<dbReference type="AlphaFoldDB" id="A0A1A7BW33"/>
<comment type="caution">
    <text evidence="2">The sequence shown here is derived from an EMBL/GenBank/DDBJ whole genome shotgun (WGS) entry which is preliminary data.</text>
</comment>
<evidence type="ECO:0000313" key="2">
    <source>
        <dbReference type="EMBL" id="OBV37722.1"/>
    </source>
</evidence>
<proteinExistence type="predicted"/>
<name>A0A1A7BW33_9BURK</name>
<feature type="region of interest" description="Disordered" evidence="1">
    <location>
        <begin position="1"/>
        <end position="51"/>
    </location>
</feature>
<reference evidence="2 3" key="1">
    <citation type="submission" date="2016-04" db="EMBL/GenBank/DDBJ databases">
        <title>Draft genome sequence of Janthinobacterium psychrotolerans sp. nov., isolated from freshwater sediments in Denmark.</title>
        <authorList>
            <person name="Gong X."/>
            <person name="Skrivergaard S."/>
            <person name="Korsgaard B.S."/>
            <person name="Schreiber L."/>
            <person name="Marshall I.P."/>
            <person name="Finster K."/>
            <person name="Schramm A."/>
        </authorList>
    </citation>
    <scope>NUCLEOTIDE SEQUENCE [LARGE SCALE GENOMIC DNA]</scope>
    <source>
        <strain evidence="2 3">S3-2</strain>
    </source>
</reference>
<organism evidence="2 3">
    <name type="scientific">Janthinobacterium psychrotolerans</name>
    <dbReference type="NCBI Taxonomy" id="1747903"/>
    <lineage>
        <taxon>Bacteria</taxon>
        <taxon>Pseudomonadati</taxon>
        <taxon>Pseudomonadota</taxon>
        <taxon>Betaproteobacteria</taxon>
        <taxon>Burkholderiales</taxon>
        <taxon>Oxalobacteraceae</taxon>
        <taxon>Janthinobacterium</taxon>
    </lineage>
</organism>
<protein>
    <submittedName>
        <fullName evidence="2">Uncharacterized protein</fullName>
    </submittedName>
</protein>
<gene>
    <name evidence="2" type="ORF">ASR47_1003386</name>
</gene>
<accession>A0A1A7BW33</accession>
<evidence type="ECO:0000313" key="3">
    <source>
        <dbReference type="Proteomes" id="UP000092713"/>
    </source>
</evidence>
<sequence>MDDNHIPVPPGGGSWTWDGEKWSPKGSASQIDQPVTPATEPKAASGKKKEQ</sequence>
<dbReference type="Proteomes" id="UP000092713">
    <property type="component" value="Unassembled WGS sequence"/>
</dbReference>
<keyword evidence="3" id="KW-1185">Reference proteome</keyword>
<dbReference type="STRING" id="1747903.ASR47_1003386"/>
<evidence type="ECO:0000256" key="1">
    <source>
        <dbReference type="SAM" id="MobiDB-lite"/>
    </source>
</evidence>
<dbReference type="EMBL" id="LOCQ01000060">
    <property type="protein sequence ID" value="OBV37722.1"/>
    <property type="molecule type" value="Genomic_DNA"/>
</dbReference>